<evidence type="ECO:0000313" key="3">
    <source>
        <dbReference type="Proteomes" id="UP000547674"/>
    </source>
</evidence>
<dbReference type="InterPro" id="IPR045584">
    <property type="entry name" value="Pilin-like"/>
</dbReference>
<dbReference type="Gene3D" id="3.30.700.10">
    <property type="entry name" value="Glycoprotein, Type 4 Pilin"/>
    <property type="match status" value="1"/>
</dbReference>
<comment type="caution">
    <text evidence="2">The sequence shown here is derived from an EMBL/GenBank/DDBJ whole genome shotgun (WGS) entry which is preliminary data.</text>
</comment>
<keyword evidence="1" id="KW-0472">Membrane</keyword>
<gene>
    <name evidence="2" type="ORF">HKN21_07655</name>
</gene>
<keyword evidence="1" id="KW-1133">Transmembrane helix</keyword>
<evidence type="ECO:0000256" key="1">
    <source>
        <dbReference type="SAM" id="Phobius"/>
    </source>
</evidence>
<name>A0A7Y2H236_UNCEI</name>
<proteinExistence type="predicted"/>
<dbReference type="PANTHER" id="PTHR30093">
    <property type="entry name" value="GENERAL SECRETION PATHWAY PROTEIN G"/>
    <property type="match status" value="1"/>
</dbReference>
<dbReference type="SUPFAM" id="SSF54523">
    <property type="entry name" value="Pili subunits"/>
    <property type="match status" value="1"/>
</dbReference>
<dbReference type="Proteomes" id="UP000547674">
    <property type="component" value="Unassembled WGS sequence"/>
</dbReference>
<evidence type="ECO:0000313" key="2">
    <source>
        <dbReference type="EMBL" id="NNF06620.1"/>
    </source>
</evidence>
<feature type="transmembrane region" description="Helical" evidence="1">
    <location>
        <begin position="12"/>
        <end position="37"/>
    </location>
</feature>
<organism evidence="2 3">
    <name type="scientific">Eiseniibacteriota bacterium</name>
    <dbReference type="NCBI Taxonomy" id="2212470"/>
    <lineage>
        <taxon>Bacteria</taxon>
        <taxon>Candidatus Eiseniibacteriota</taxon>
    </lineage>
</organism>
<dbReference type="EMBL" id="JABDJR010000302">
    <property type="protein sequence ID" value="NNF06620.1"/>
    <property type="molecule type" value="Genomic_DNA"/>
</dbReference>
<dbReference type="Pfam" id="PF07963">
    <property type="entry name" value="N_methyl"/>
    <property type="match status" value="1"/>
</dbReference>
<keyword evidence="1" id="KW-0812">Transmembrane</keyword>
<dbReference type="NCBIfam" id="TIGR02532">
    <property type="entry name" value="IV_pilin_GFxxxE"/>
    <property type="match status" value="1"/>
</dbReference>
<reference evidence="2 3" key="1">
    <citation type="submission" date="2020-03" db="EMBL/GenBank/DDBJ databases">
        <title>Metabolic flexibility allows generalist bacteria to become dominant in a frequently disturbed ecosystem.</title>
        <authorList>
            <person name="Chen Y.-J."/>
            <person name="Leung P.M."/>
            <person name="Bay S.K."/>
            <person name="Hugenholtz P."/>
            <person name="Kessler A.J."/>
            <person name="Shelley G."/>
            <person name="Waite D.W."/>
            <person name="Cook P.L."/>
            <person name="Greening C."/>
        </authorList>
    </citation>
    <scope>NUCLEOTIDE SEQUENCE [LARGE SCALE GENOMIC DNA]</scope>
    <source>
        <strain evidence="2">SS_bin_28</strain>
    </source>
</reference>
<dbReference type="InterPro" id="IPR012902">
    <property type="entry name" value="N_methyl_site"/>
</dbReference>
<dbReference type="PROSITE" id="PS00409">
    <property type="entry name" value="PROKAR_NTER_METHYL"/>
    <property type="match status" value="1"/>
</dbReference>
<accession>A0A7Y2H236</accession>
<protein>
    <submittedName>
        <fullName evidence="2">Type II secretion system protein</fullName>
    </submittedName>
</protein>
<sequence>MPSPKVPRKSGGFTLVELMIVIMIIGLLAAIAVPNYLRMVRNAKVGRTIAELKNISSGFFAYQMTFGTWPPDSHATLPPGMNEFVKPSIWADGAPVGGNYNWEGPDTYPYAGIAIFPPGAFPVSEQTMMDNILDNGDLGTGKFRLGTSGRPTYIIEE</sequence>
<dbReference type="AlphaFoldDB" id="A0A7Y2H236"/>